<proteinExistence type="predicted"/>
<evidence type="ECO:0000313" key="3">
    <source>
        <dbReference type="EMBL" id="MCR2803916.1"/>
    </source>
</evidence>
<feature type="domain" description="HTH arsR-type" evidence="2">
    <location>
        <begin position="1"/>
        <end position="95"/>
    </location>
</feature>
<dbReference type="Gene3D" id="1.10.10.10">
    <property type="entry name" value="Winged helix-like DNA-binding domain superfamily/Winged helix DNA-binding domain"/>
    <property type="match status" value="1"/>
</dbReference>
<organism evidence="3 4">
    <name type="scientific">Paenibacillus soyae</name>
    <dbReference type="NCBI Taxonomy" id="2969249"/>
    <lineage>
        <taxon>Bacteria</taxon>
        <taxon>Bacillati</taxon>
        <taxon>Bacillota</taxon>
        <taxon>Bacilli</taxon>
        <taxon>Bacillales</taxon>
        <taxon>Paenibacillaceae</taxon>
        <taxon>Paenibacillus</taxon>
    </lineage>
</organism>
<keyword evidence="1" id="KW-0238">DNA-binding</keyword>
<dbReference type="SUPFAM" id="SSF46785">
    <property type="entry name" value="Winged helix' DNA-binding domain"/>
    <property type="match status" value="1"/>
</dbReference>
<reference evidence="3" key="1">
    <citation type="submission" date="2022-08" db="EMBL/GenBank/DDBJ databases">
        <title>The genomic sequence of strain Paenibacillus sp. SCIV0701.</title>
        <authorList>
            <person name="Zhao H."/>
        </authorList>
    </citation>
    <scope>NUCLEOTIDE SEQUENCE</scope>
    <source>
        <strain evidence="3">SCIV0701</strain>
    </source>
</reference>
<dbReference type="GO" id="GO:0003700">
    <property type="term" value="F:DNA-binding transcription factor activity"/>
    <property type="evidence" value="ECO:0007669"/>
    <property type="project" value="InterPro"/>
</dbReference>
<dbReference type="InterPro" id="IPR011991">
    <property type="entry name" value="ArsR-like_HTH"/>
</dbReference>
<keyword evidence="4" id="KW-1185">Reference proteome</keyword>
<evidence type="ECO:0000259" key="2">
    <source>
        <dbReference type="PROSITE" id="PS50987"/>
    </source>
</evidence>
<dbReference type="InterPro" id="IPR001845">
    <property type="entry name" value="HTH_ArsR_DNA-bd_dom"/>
</dbReference>
<comment type="caution">
    <text evidence="3">The sequence shown here is derived from an EMBL/GenBank/DDBJ whole genome shotgun (WGS) entry which is preliminary data.</text>
</comment>
<dbReference type="RefSeq" id="WP_257444552.1">
    <property type="nucleotide sequence ID" value="NZ_JANIPJ010000004.1"/>
</dbReference>
<dbReference type="PANTHER" id="PTHR38600">
    <property type="entry name" value="TRANSCRIPTIONAL REGULATORY PROTEIN"/>
    <property type="match status" value="1"/>
</dbReference>
<dbReference type="SMART" id="SM00418">
    <property type="entry name" value="HTH_ARSR"/>
    <property type="match status" value="1"/>
</dbReference>
<protein>
    <submittedName>
        <fullName evidence="3">ArsR family transcriptional regulator</fullName>
    </submittedName>
</protein>
<sequence>MDIEIDSKNMPILECFSSETRVKIMELLNDEPRSINELAEALGLSSAIVTKHIQKLEEAGIIRTESISGKRGRRKVCHLLHETITLRFKSTKPSEENVYTVSIPVGQYTDYEVHPTCGLASETGMIGMVDDPRYFSSPDHVKAKHIWFGSGFVQYRIPNYLVGRQQLRELQLSFEICSEAPDYNEQWPSDIYFSLNGVELGMWTCPGDFGRHRGVLTPSWWTVGTQHGLLKTLTVGQDGTYLDGQRLSGVTPTDLGIQVGKDFAFQIANPETAVHRGGVNLFGSRFGNYDQEIEVAVRYAPAP</sequence>
<dbReference type="GO" id="GO:0003677">
    <property type="term" value="F:DNA binding"/>
    <property type="evidence" value="ECO:0007669"/>
    <property type="project" value="UniProtKB-KW"/>
</dbReference>
<dbReference type="PANTHER" id="PTHR38600:SF1">
    <property type="entry name" value="TRANSCRIPTIONAL REGULATORY PROTEIN"/>
    <property type="match status" value="1"/>
</dbReference>
<gene>
    <name evidence="3" type="ORF">NQZ67_08470</name>
</gene>
<dbReference type="PROSITE" id="PS50987">
    <property type="entry name" value="HTH_ARSR_2"/>
    <property type="match status" value="1"/>
</dbReference>
<dbReference type="CDD" id="cd00090">
    <property type="entry name" value="HTH_ARSR"/>
    <property type="match status" value="1"/>
</dbReference>
<dbReference type="InterPro" id="IPR036390">
    <property type="entry name" value="WH_DNA-bd_sf"/>
</dbReference>
<dbReference type="AlphaFoldDB" id="A0A9X2S8C2"/>
<dbReference type="Proteomes" id="UP001141950">
    <property type="component" value="Unassembled WGS sequence"/>
</dbReference>
<evidence type="ECO:0000313" key="4">
    <source>
        <dbReference type="Proteomes" id="UP001141950"/>
    </source>
</evidence>
<name>A0A9X2S8C2_9BACL</name>
<dbReference type="Pfam" id="PF01022">
    <property type="entry name" value="HTH_5"/>
    <property type="match status" value="1"/>
</dbReference>
<dbReference type="EMBL" id="JANIPJ010000004">
    <property type="protein sequence ID" value="MCR2803916.1"/>
    <property type="molecule type" value="Genomic_DNA"/>
</dbReference>
<accession>A0A9X2S8C2</accession>
<evidence type="ECO:0000256" key="1">
    <source>
        <dbReference type="ARBA" id="ARBA00023125"/>
    </source>
</evidence>
<dbReference type="InterPro" id="IPR036388">
    <property type="entry name" value="WH-like_DNA-bd_sf"/>
</dbReference>